<reference evidence="1 2" key="1">
    <citation type="submission" date="2020-10" db="EMBL/GenBank/DDBJ databases">
        <title>Plant Genome Project.</title>
        <authorList>
            <person name="Zhang R.-G."/>
        </authorList>
    </citation>
    <scope>NUCLEOTIDE SEQUENCE [LARGE SCALE GENOMIC DNA]</scope>
    <source>
        <strain evidence="1">FAFU-HL-1</strain>
        <tissue evidence="1">Leaf</tissue>
    </source>
</reference>
<dbReference type="EMBL" id="JADGMS010000016">
    <property type="protein sequence ID" value="KAF9665722.1"/>
    <property type="molecule type" value="Genomic_DNA"/>
</dbReference>
<gene>
    <name evidence="1" type="ORF">SADUNF_Sadunf16G0153200</name>
</gene>
<comment type="caution">
    <text evidence="1">The sequence shown here is derived from an EMBL/GenBank/DDBJ whole genome shotgun (WGS) entry which is preliminary data.</text>
</comment>
<name>A0A835MGL5_9ROSI</name>
<dbReference type="Proteomes" id="UP000657918">
    <property type="component" value="Chromosome 16"/>
</dbReference>
<protein>
    <submittedName>
        <fullName evidence="1">Uncharacterized protein</fullName>
    </submittedName>
</protein>
<proteinExistence type="predicted"/>
<evidence type="ECO:0000313" key="2">
    <source>
        <dbReference type="Proteomes" id="UP000657918"/>
    </source>
</evidence>
<sequence length="178" mass="19331">MKRSLMKVYHVQVCYSCGRVDHGGLFFFFFPFKDSDKSGIEGPAALDSCPANQRSKSRKNNQGSRFGVLLSVSVDGGGFRRSLLINSNSRKDLVCHAQSSFLKHSAHAATDKRGESIALNEPSSSAHKAPSVQPIQGDEFLDATGEPDDDNAKFTTSGEENTFVLGFPLPRGVAAKYQ</sequence>
<keyword evidence="2" id="KW-1185">Reference proteome</keyword>
<dbReference type="AlphaFoldDB" id="A0A835MGL5"/>
<evidence type="ECO:0000313" key="1">
    <source>
        <dbReference type="EMBL" id="KAF9665722.1"/>
    </source>
</evidence>
<organism evidence="1 2">
    <name type="scientific">Salix dunnii</name>
    <dbReference type="NCBI Taxonomy" id="1413687"/>
    <lineage>
        <taxon>Eukaryota</taxon>
        <taxon>Viridiplantae</taxon>
        <taxon>Streptophyta</taxon>
        <taxon>Embryophyta</taxon>
        <taxon>Tracheophyta</taxon>
        <taxon>Spermatophyta</taxon>
        <taxon>Magnoliopsida</taxon>
        <taxon>eudicotyledons</taxon>
        <taxon>Gunneridae</taxon>
        <taxon>Pentapetalae</taxon>
        <taxon>rosids</taxon>
        <taxon>fabids</taxon>
        <taxon>Malpighiales</taxon>
        <taxon>Salicaceae</taxon>
        <taxon>Saliceae</taxon>
        <taxon>Salix</taxon>
    </lineage>
</organism>
<accession>A0A835MGL5</accession>